<gene>
    <name evidence="3" type="ORF">LLEC1_00837</name>
</gene>
<reference evidence="3 4" key="1">
    <citation type="submission" date="2016-03" db="EMBL/GenBank/DDBJ databases">
        <title>Fine-scale spatial genetic structure of a fungal parasite of coffee scale insects.</title>
        <authorList>
            <person name="Jackson D."/>
            <person name="Zemenick K.A."/>
            <person name="Malloure B."/>
            <person name="Quandt C.A."/>
            <person name="James T.Y."/>
        </authorList>
    </citation>
    <scope>NUCLEOTIDE SEQUENCE [LARGE SCALE GENOMIC DNA]</scope>
    <source>
        <strain evidence="3 4">UM487</strain>
    </source>
</reference>
<evidence type="ECO:0000259" key="2">
    <source>
        <dbReference type="Pfam" id="PF11790"/>
    </source>
</evidence>
<dbReference type="PANTHER" id="PTHR34154:SF10">
    <property type="entry name" value="ASL1-LIKE GLYCOSYL HYDROLASE CATALYTIC DOMAIN-CONTAINING PROTEIN"/>
    <property type="match status" value="1"/>
</dbReference>
<dbReference type="EMBL" id="LUKN01003380">
    <property type="protein sequence ID" value="OAQ97500.1"/>
    <property type="molecule type" value="Genomic_DNA"/>
</dbReference>
<protein>
    <recommendedName>
        <fullName evidence="2">Asl1-like glycosyl hydrolase catalytic domain-containing protein</fullName>
    </recommendedName>
</protein>
<keyword evidence="1" id="KW-0732">Signal</keyword>
<feature type="domain" description="Asl1-like glycosyl hydrolase catalytic" evidence="2">
    <location>
        <begin position="23"/>
        <end position="249"/>
    </location>
</feature>
<dbReference type="OrthoDB" id="43654at2759"/>
<proteinExistence type="predicted"/>
<dbReference type="OMA" id="ERYAYHM"/>
<dbReference type="Proteomes" id="UP000243081">
    <property type="component" value="Unassembled WGS sequence"/>
</dbReference>
<dbReference type="InterPro" id="IPR017853">
    <property type="entry name" value="GH"/>
</dbReference>
<sequence length="262" mass="29828">MVTQSLLAATVVLATTAAAYKRGLAYNDGTDISGFADNFVARTKITWTYNWDSDTNADQNYGEYVHMVWSPRDDHTGPWNDHINKWLGQGTSHLLGFNEPERPDQANMSPGDAANAWRQYMDPCAGRALLGAPTVSNDGYGWLQDFLCQCQGCHIDFVSVYWYNDHSMERDFENWVSSICDLVGNRKVWITEFKGLGDEHQQFEFLRDALPFLDNKSCVERYAYFGITNSNKDLIEANGPNLNQLGAWYGFDLPHDKWPARR</sequence>
<name>A0A179I795_CORDF</name>
<dbReference type="Gene3D" id="3.20.20.80">
    <property type="entry name" value="Glycosidases"/>
    <property type="match status" value="1"/>
</dbReference>
<keyword evidence="4" id="KW-1185">Reference proteome</keyword>
<dbReference type="GO" id="GO:0071966">
    <property type="term" value="P:fungal-type cell wall polysaccharide metabolic process"/>
    <property type="evidence" value="ECO:0007669"/>
    <property type="project" value="TreeGrafter"/>
</dbReference>
<comment type="caution">
    <text evidence="3">The sequence shown here is derived from an EMBL/GenBank/DDBJ whole genome shotgun (WGS) entry which is preliminary data.</text>
</comment>
<dbReference type="Pfam" id="PF11790">
    <property type="entry name" value="Glyco_hydro_cc"/>
    <property type="match status" value="1"/>
</dbReference>
<dbReference type="InterPro" id="IPR024655">
    <property type="entry name" value="Asl1_glyco_hydro_catalytic"/>
</dbReference>
<dbReference type="InterPro" id="IPR053183">
    <property type="entry name" value="ASL1"/>
</dbReference>
<accession>A0A179I795</accession>
<evidence type="ECO:0000256" key="1">
    <source>
        <dbReference type="SAM" id="SignalP"/>
    </source>
</evidence>
<evidence type="ECO:0000313" key="4">
    <source>
        <dbReference type="Proteomes" id="UP000243081"/>
    </source>
</evidence>
<dbReference type="PANTHER" id="PTHR34154">
    <property type="entry name" value="ALKALI-SENSITIVE LINKAGE PROTEIN 1"/>
    <property type="match status" value="1"/>
</dbReference>
<feature type="signal peptide" evidence="1">
    <location>
        <begin position="1"/>
        <end position="19"/>
    </location>
</feature>
<feature type="chain" id="PRO_5008104226" description="Asl1-like glycosyl hydrolase catalytic domain-containing protein" evidence="1">
    <location>
        <begin position="20"/>
        <end position="262"/>
    </location>
</feature>
<dbReference type="AlphaFoldDB" id="A0A179I795"/>
<organism evidence="3 4">
    <name type="scientific">Cordyceps confragosa</name>
    <name type="common">Lecanicillium lecanii</name>
    <dbReference type="NCBI Taxonomy" id="2714763"/>
    <lineage>
        <taxon>Eukaryota</taxon>
        <taxon>Fungi</taxon>
        <taxon>Dikarya</taxon>
        <taxon>Ascomycota</taxon>
        <taxon>Pezizomycotina</taxon>
        <taxon>Sordariomycetes</taxon>
        <taxon>Hypocreomycetidae</taxon>
        <taxon>Hypocreales</taxon>
        <taxon>Cordycipitaceae</taxon>
        <taxon>Akanthomyces</taxon>
    </lineage>
</organism>
<dbReference type="GO" id="GO:0009277">
    <property type="term" value="C:fungal-type cell wall"/>
    <property type="evidence" value="ECO:0007669"/>
    <property type="project" value="TreeGrafter"/>
</dbReference>
<dbReference type="SUPFAM" id="SSF51445">
    <property type="entry name" value="(Trans)glycosidases"/>
    <property type="match status" value="1"/>
</dbReference>
<evidence type="ECO:0000313" key="3">
    <source>
        <dbReference type="EMBL" id="OAQ97500.1"/>
    </source>
</evidence>